<comment type="caution">
    <text evidence="1">The sequence shown here is derived from an EMBL/GenBank/DDBJ whole genome shotgun (WGS) entry which is preliminary data.</text>
</comment>
<proteinExistence type="predicted"/>
<dbReference type="AlphaFoldDB" id="A0A8J3PAD6"/>
<protein>
    <submittedName>
        <fullName evidence="1">Uncharacterized protein</fullName>
    </submittedName>
</protein>
<accession>A0A8J3PAD6</accession>
<dbReference type="RefSeq" id="WP_275412098.1">
    <property type="nucleotide sequence ID" value="NZ_BAAALC010000003.1"/>
</dbReference>
<keyword evidence="2" id="KW-1185">Reference proteome</keyword>
<gene>
    <name evidence="1" type="ORF">Cco03nite_68860</name>
</gene>
<sequence length="43" mass="4906">MTPQPRRPRPACTTLPRPRRRIDLDARYTLTLAGHIAALQVKP</sequence>
<evidence type="ECO:0000313" key="1">
    <source>
        <dbReference type="EMBL" id="GIG10186.1"/>
    </source>
</evidence>
<organism evidence="1 2">
    <name type="scientific">Catellatospora coxensis</name>
    <dbReference type="NCBI Taxonomy" id="310354"/>
    <lineage>
        <taxon>Bacteria</taxon>
        <taxon>Bacillati</taxon>
        <taxon>Actinomycetota</taxon>
        <taxon>Actinomycetes</taxon>
        <taxon>Micromonosporales</taxon>
        <taxon>Micromonosporaceae</taxon>
        <taxon>Catellatospora</taxon>
    </lineage>
</organism>
<reference evidence="1 2" key="1">
    <citation type="submission" date="2021-01" db="EMBL/GenBank/DDBJ databases">
        <title>Whole genome shotgun sequence of Catellatospora coxensis NBRC 107359.</title>
        <authorList>
            <person name="Komaki H."/>
            <person name="Tamura T."/>
        </authorList>
    </citation>
    <scope>NUCLEOTIDE SEQUENCE [LARGE SCALE GENOMIC DNA]</scope>
    <source>
        <strain evidence="1 2">NBRC 107359</strain>
    </source>
</reference>
<evidence type="ECO:0000313" key="2">
    <source>
        <dbReference type="Proteomes" id="UP000630887"/>
    </source>
</evidence>
<name>A0A8J3PAD6_9ACTN</name>
<dbReference type="EMBL" id="BONI01000082">
    <property type="protein sequence ID" value="GIG10186.1"/>
    <property type="molecule type" value="Genomic_DNA"/>
</dbReference>
<dbReference type="Proteomes" id="UP000630887">
    <property type="component" value="Unassembled WGS sequence"/>
</dbReference>